<dbReference type="RefSeq" id="WP_203787929.1">
    <property type="nucleotide sequence ID" value="NZ_AP024354.1"/>
</dbReference>
<dbReference type="SMART" id="SM00488">
    <property type="entry name" value="DEXDc2"/>
    <property type="match status" value="1"/>
</dbReference>
<feature type="domain" description="Helicase ATP-binding" evidence="14">
    <location>
        <begin position="173"/>
        <end position="430"/>
    </location>
</feature>
<keyword evidence="12" id="KW-0413">Isomerase</keyword>
<dbReference type="GO" id="GO:0006281">
    <property type="term" value="P:DNA repair"/>
    <property type="evidence" value="ECO:0007669"/>
    <property type="project" value="UniProtKB-KW"/>
</dbReference>
<keyword evidence="9" id="KW-0411">Iron-sulfur</keyword>
<name>A0AA37CHG4_AQUAC</name>
<dbReference type="InterPro" id="IPR006554">
    <property type="entry name" value="Helicase-like_DEXD_c2"/>
</dbReference>
<keyword evidence="8" id="KW-0408">Iron</keyword>
<comment type="caution">
    <text evidence="15">The sequence shown here is derived from an EMBL/GenBank/DDBJ whole genome shotgun (WGS) entry which is preliminary data.</text>
</comment>
<evidence type="ECO:0000256" key="11">
    <source>
        <dbReference type="ARBA" id="ARBA00023204"/>
    </source>
</evidence>
<evidence type="ECO:0000256" key="2">
    <source>
        <dbReference type="ARBA" id="ARBA00022723"/>
    </source>
</evidence>
<dbReference type="GO" id="GO:0016818">
    <property type="term" value="F:hydrolase activity, acting on acid anhydrides, in phosphorus-containing anhydrides"/>
    <property type="evidence" value="ECO:0007669"/>
    <property type="project" value="InterPro"/>
</dbReference>
<dbReference type="Proteomes" id="UP000887228">
    <property type="component" value="Unassembled WGS sequence"/>
</dbReference>
<keyword evidence="4" id="KW-0227">DNA damage</keyword>
<evidence type="ECO:0000256" key="3">
    <source>
        <dbReference type="ARBA" id="ARBA00022741"/>
    </source>
</evidence>
<dbReference type="GO" id="GO:0003677">
    <property type="term" value="F:DNA binding"/>
    <property type="evidence" value="ECO:0007669"/>
    <property type="project" value="UniProtKB-KW"/>
</dbReference>
<dbReference type="EMBL" id="BPMS01000022">
    <property type="protein sequence ID" value="GIZ90228.1"/>
    <property type="molecule type" value="Genomic_DNA"/>
</dbReference>
<dbReference type="PANTHER" id="PTHR11472:SF34">
    <property type="entry name" value="REGULATOR OF TELOMERE ELONGATION HELICASE 1"/>
    <property type="match status" value="1"/>
</dbReference>
<dbReference type="Pfam" id="PF13307">
    <property type="entry name" value="Helicase_C_2"/>
    <property type="match status" value="1"/>
</dbReference>
<dbReference type="GO" id="GO:0046872">
    <property type="term" value="F:metal ion binding"/>
    <property type="evidence" value="ECO:0007669"/>
    <property type="project" value="UniProtKB-KW"/>
</dbReference>
<keyword evidence="10" id="KW-0238">DNA-binding</keyword>
<dbReference type="PROSITE" id="PS51193">
    <property type="entry name" value="HELICASE_ATP_BIND_2"/>
    <property type="match status" value="1"/>
</dbReference>
<gene>
    <name evidence="15" type="ORF">KAM435_35550</name>
    <name evidence="16" type="ORF">KAM436_36710</name>
</gene>
<proteinExistence type="inferred from homology"/>
<evidence type="ECO:0000256" key="13">
    <source>
        <dbReference type="ARBA" id="ARBA00038058"/>
    </source>
</evidence>
<dbReference type="Gene3D" id="3.40.50.300">
    <property type="entry name" value="P-loop containing nucleotide triphosphate hydrolases"/>
    <property type="match status" value="2"/>
</dbReference>
<evidence type="ECO:0000256" key="12">
    <source>
        <dbReference type="ARBA" id="ARBA00023235"/>
    </source>
</evidence>
<dbReference type="InterPro" id="IPR006555">
    <property type="entry name" value="ATP-dep_Helicase_C"/>
</dbReference>
<evidence type="ECO:0000259" key="14">
    <source>
        <dbReference type="PROSITE" id="PS51193"/>
    </source>
</evidence>
<dbReference type="Pfam" id="PF06733">
    <property type="entry name" value="DEAD_2"/>
    <property type="match status" value="1"/>
</dbReference>
<evidence type="ECO:0000313" key="18">
    <source>
        <dbReference type="Proteomes" id="UP000887228"/>
    </source>
</evidence>
<evidence type="ECO:0000313" key="15">
    <source>
        <dbReference type="EMBL" id="GIZ90228.1"/>
    </source>
</evidence>
<keyword evidence="7" id="KW-0067">ATP-binding</keyword>
<evidence type="ECO:0000256" key="4">
    <source>
        <dbReference type="ARBA" id="ARBA00022763"/>
    </source>
</evidence>
<dbReference type="InterPro" id="IPR045028">
    <property type="entry name" value="DinG/Rad3-like"/>
</dbReference>
<evidence type="ECO:0000313" key="16">
    <source>
        <dbReference type="EMBL" id="GIZ94703.1"/>
    </source>
</evidence>
<keyword evidence="11" id="KW-0234">DNA repair</keyword>
<dbReference type="AlphaFoldDB" id="A0AA37CHG4"/>
<evidence type="ECO:0000256" key="8">
    <source>
        <dbReference type="ARBA" id="ARBA00023004"/>
    </source>
</evidence>
<keyword evidence="3" id="KW-0547">Nucleotide-binding</keyword>
<organism evidence="15 17">
    <name type="scientific">Aquipseudomonas alcaligenes</name>
    <name type="common">Pseudomonas alcaligenes</name>
    <dbReference type="NCBI Taxonomy" id="43263"/>
    <lineage>
        <taxon>Bacteria</taxon>
        <taxon>Pseudomonadati</taxon>
        <taxon>Pseudomonadota</taxon>
        <taxon>Gammaproteobacteria</taxon>
        <taxon>Pseudomonadales</taxon>
        <taxon>Pseudomonadaceae</taxon>
        <taxon>Aquipseudomonas</taxon>
    </lineage>
</organism>
<dbReference type="PANTHER" id="PTHR11472">
    <property type="entry name" value="DNA REPAIR DEAD HELICASE RAD3/XP-D SUBFAMILY MEMBER"/>
    <property type="match status" value="1"/>
</dbReference>
<dbReference type="InterPro" id="IPR014013">
    <property type="entry name" value="Helic_SF1/SF2_ATP-bd_DinG/Rad3"/>
</dbReference>
<protein>
    <recommendedName>
        <fullName evidence="14">Helicase ATP-binding domain-containing protein</fullName>
    </recommendedName>
</protein>
<keyword evidence="1" id="KW-0004">4Fe-4S</keyword>
<accession>A0AA37CHG4</accession>
<dbReference type="SUPFAM" id="SSF52540">
    <property type="entry name" value="P-loop containing nucleoside triphosphate hydrolases"/>
    <property type="match status" value="2"/>
</dbReference>
<dbReference type="GO" id="GO:0005524">
    <property type="term" value="F:ATP binding"/>
    <property type="evidence" value="ECO:0007669"/>
    <property type="project" value="UniProtKB-KW"/>
</dbReference>
<dbReference type="SMART" id="SM00491">
    <property type="entry name" value="HELICc2"/>
    <property type="match status" value="1"/>
</dbReference>
<dbReference type="Proteomes" id="UP000887212">
    <property type="component" value="Unassembled WGS sequence"/>
</dbReference>
<keyword evidence="6" id="KW-0347">Helicase</keyword>
<evidence type="ECO:0000256" key="1">
    <source>
        <dbReference type="ARBA" id="ARBA00022485"/>
    </source>
</evidence>
<dbReference type="GO" id="GO:0051539">
    <property type="term" value="F:4 iron, 4 sulfur cluster binding"/>
    <property type="evidence" value="ECO:0007669"/>
    <property type="project" value="UniProtKB-KW"/>
</dbReference>
<evidence type="ECO:0000313" key="17">
    <source>
        <dbReference type="Proteomes" id="UP000887212"/>
    </source>
</evidence>
<dbReference type="InterPro" id="IPR027417">
    <property type="entry name" value="P-loop_NTPase"/>
</dbReference>
<keyword evidence="2" id="KW-0479">Metal-binding</keyword>
<dbReference type="GO" id="GO:0003678">
    <property type="term" value="F:DNA helicase activity"/>
    <property type="evidence" value="ECO:0007669"/>
    <property type="project" value="InterPro"/>
</dbReference>
<reference evidence="15 18" key="1">
    <citation type="submission" date="2021-07" db="EMBL/GenBank/DDBJ databases">
        <title>Whole genome sequencing of carbapenem-resistant Pseudomonas spp. isolated in Japan.</title>
        <authorList>
            <person name="Suzuki M."/>
            <person name="Maehana S."/>
            <person name="Kitasato H."/>
        </authorList>
    </citation>
    <scope>NUCLEOTIDE SEQUENCE</scope>
    <source>
        <strain evidence="15">KAM435</strain>
        <strain evidence="16 18">KAM436</strain>
    </source>
</reference>
<dbReference type="EMBL" id="BPMT01000021">
    <property type="protein sequence ID" value="GIZ94703.1"/>
    <property type="molecule type" value="Genomic_DNA"/>
</dbReference>
<comment type="similarity">
    <text evidence="13">Belongs to the helicase family. DinG subfamily.</text>
</comment>
<evidence type="ECO:0000256" key="5">
    <source>
        <dbReference type="ARBA" id="ARBA00022801"/>
    </source>
</evidence>
<keyword evidence="5" id="KW-0378">Hydrolase</keyword>
<evidence type="ECO:0000256" key="6">
    <source>
        <dbReference type="ARBA" id="ARBA00022806"/>
    </source>
</evidence>
<sequence>MSYAVAVRALCEFTAKEGDLDLRFTPAPTAAEGMAGHSTVVGRRGAGYVAELPLTGAYPGLLVSGRADGYDPAQNLLEEIKTHRGDVARIPANHRLLHWAQVKVYGWLLCDSLGLEEIDLAVVYFNVLSQKETVFRERFAATELRTFFELQCARFVAWAEQETAHRLARNASLETLRFPYPSFRRGQRQLAEAVYRAARDGDFLLAQATTGIGKTLATLFPQLKAFPGQDLDRLFFLTAKTPGRRLALDALASLREQEENMPLRVLEHVARDKACEYPDRACHGDSCPLAKGFYDRLPAARAAALEQRWLTQEAVREVALAHQVCPYYLSQELCRWSDVVVGDYNYYFDMTALLHGLTVVNGWKITLLVDEAHNLIDRARGMYSAELDQAEFNALRKVAPAGLKGVLERVGRHWNQLHRDQEVPYQIYPAIADLFIAALQKAVSAITDHLTDQPEGNQAALLRFYLDAMLFCRLAEAFGPHSLFDITRHDTRSLSTLCLRNIVPARFLAERFANAHSATLFSATLSPGHYHADLLGLPRDWQWLEVQSPFSAEQLRVQALANLSTRYQHRETSLAPITDLMARQFHQQPGNYLAFFSSYAYLEQALDNFRRAHPDIPVWAQSRSMNEAERQDFLERFTEHSRGVGFAVLGGAFGEGIDLPGKRLIGAFIATLGLPQVNPVNEEVKARMQQMFGNGYDYAYLYPGLQKVVQAAGRVIRTTSDQGVVYLLDDRFTRREVRQLLPSWWQVERAIHTLQKPGA</sequence>
<evidence type="ECO:0000256" key="9">
    <source>
        <dbReference type="ARBA" id="ARBA00023014"/>
    </source>
</evidence>
<evidence type="ECO:0000256" key="10">
    <source>
        <dbReference type="ARBA" id="ARBA00023125"/>
    </source>
</evidence>
<evidence type="ECO:0000256" key="7">
    <source>
        <dbReference type="ARBA" id="ARBA00022840"/>
    </source>
</evidence>
<dbReference type="Gene3D" id="1.10.275.30">
    <property type="match status" value="1"/>
</dbReference>
<dbReference type="InterPro" id="IPR010614">
    <property type="entry name" value="RAD3-like_helicase_DEAD"/>
</dbReference>